<keyword evidence="5 7" id="KW-0456">Lyase</keyword>
<comment type="similarity">
    <text evidence="7">Belongs to the transglycosylase MltG family.</text>
</comment>
<proteinExistence type="inferred from homology"/>
<dbReference type="EMBL" id="WLCI01000023">
    <property type="protein sequence ID" value="MTB97431.1"/>
    <property type="molecule type" value="Genomic_DNA"/>
</dbReference>
<dbReference type="InterPro" id="IPR003770">
    <property type="entry name" value="MLTG-like"/>
</dbReference>
<dbReference type="PANTHER" id="PTHR30518">
    <property type="entry name" value="ENDOLYTIC MUREIN TRANSGLYCOSYLASE"/>
    <property type="match status" value="1"/>
</dbReference>
<evidence type="ECO:0000256" key="5">
    <source>
        <dbReference type="ARBA" id="ARBA00023239"/>
    </source>
</evidence>
<gene>
    <name evidence="7 8" type="primary">mltG</name>
    <name evidence="8" type="ORF">GGQ22_20400</name>
</gene>
<comment type="subcellular location">
    <subcellularLocation>
        <location evidence="7">Cell membrane</location>
        <topology evidence="7">Single-pass membrane protein</topology>
    </subcellularLocation>
</comment>
<dbReference type="NCBIfam" id="TIGR00247">
    <property type="entry name" value="endolytic transglycosylase MltG"/>
    <property type="match status" value="1"/>
</dbReference>
<reference evidence="8 9" key="1">
    <citation type="submission" date="2019-10" db="EMBL/GenBank/DDBJ databases">
        <title>Nocardioides novel species isolated from the excrement of Marmot.</title>
        <authorList>
            <person name="Zhang G."/>
        </authorList>
    </citation>
    <scope>NUCLEOTIDE SEQUENCE [LARGE SCALE GENOMIC DNA]</scope>
    <source>
        <strain evidence="9">zg-579</strain>
    </source>
</reference>
<comment type="catalytic activity">
    <reaction evidence="7">
        <text>a peptidoglycan chain = a peptidoglycan chain with N-acetyl-1,6-anhydromuramyl-[peptide] at the reducing end + a peptidoglycan chain with N-acetylglucosamine at the non-reducing end.</text>
        <dbReference type="EC" id="4.2.2.29"/>
    </reaction>
</comment>
<keyword evidence="3 7" id="KW-1133">Transmembrane helix</keyword>
<feature type="site" description="Important for catalytic activity" evidence="7">
    <location>
        <position position="263"/>
    </location>
</feature>
<evidence type="ECO:0000256" key="7">
    <source>
        <dbReference type="HAMAP-Rule" id="MF_02065"/>
    </source>
</evidence>
<keyword evidence="2 7" id="KW-0812">Transmembrane</keyword>
<dbReference type="RefSeq" id="WP_171896747.1">
    <property type="nucleotide sequence ID" value="NZ_CP053660.1"/>
</dbReference>
<protein>
    <recommendedName>
        <fullName evidence="7">Endolytic murein transglycosylase</fullName>
        <ecNumber evidence="7">4.2.2.29</ecNumber>
    </recommendedName>
    <alternativeName>
        <fullName evidence="7">Peptidoglycan lytic transglycosylase</fullName>
    </alternativeName>
    <alternativeName>
        <fullName evidence="7">Peptidoglycan polymerization terminase</fullName>
    </alternativeName>
</protein>
<feature type="transmembrane region" description="Helical" evidence="7">
    <location>
        <begin position="39"/>
        <end position="58"/>
    </location>
</feature>
<dbReference type="HAMAP" id="MF_02065">
    <property type="entry name" value="MltG"/>
    <property type="match status" value="1"/>
</dbReference>
<organism evidence="8 9">
    <name type="scientific">Nocardioides marmotae</name>
    <dbReference type="NCBI Taxonomy" id="2663857"/>
    <lineage>
        <taxon>Bacteria</taxon>
        <taxon>Bacillati</taxon>
        <taxon>Actinomycetota</taxon>
        <taxon>Actinomycetes</taxon>
        <taxon>Propionibacteriales</taxon>
        <taxon>Nocardioidaceae</taxon>
        <taxon>Nocardioides</taxon>
    </lineage>
</organism>
<dbReference type="GO" id="GO:0008932">
    <property type="term" value="F:lytic endotransglycosylase activity"/>
    <property type="evidence" value="ECO:0007669"/>
    <property type="project" value="UniProtKB-UniRule"/>
</dbReference>
<evidence type="ECO:0000256" key="2">
    <source>
        <dbReference type="ARBA" id="ARBA00022692"/>
    </source>
</evidence>
<dbReference type="Pfam" id="PF02618">
    <property type="entry name" value="YceG"/>
    <property type="match status" value="1"/>
</dbReference>
<dbReference type="AlphaFoldDB" id="A0A6I3JGY0"/>
<dbReference type="EC" id="4.2.2.29" evidence="7"/>
<comment type="caution">
    <text evidence="8">The sequence shown here is derived from an EMBL/GenBank/DDBJ whole genome shotgun (WGS) entry which is preliminary data.</text>
</comment>
<keyword evidence="6 7" id="KW-0961">Cell wall biogenesis/degradation</keyword>
<dbReference type="GO" id="GO:0005886">
    <property type="term" value="C:plasma membrane"/>
    <property type="evidence" value="ECO:0007669"/>
    <property type="project" value="UniProtKB-SubCell"/>
</dbReference>
<dbReference type="GO" id="GO:0009252">
    <property type="term" value="P:peptidoglycan biosynthetic process"/>
    <property type="evidence" value="ECO:0007669"/>
    <property type="project" value="UniProtKB-UniRule"/>
</dbReference>
<evidence type="ECO:0000256" key="4">
    <source>
        <dbReference type="ARBA" id="ARBA00023136"/>
    </source>
</evidence>
<keyword evidence="9" id="KW-1185">Reference proteome</keyword>
<dbReference type="PANTHER" id="PTHR30518:SF2">
    <property type="entry name" value="ENDOLYTIC MUREIN TRANSGLYCOSYLASE"/>
    <property type="match status" value="1"/>
</dbReference>
<dbReference type="Proteomes" id="UP000433406">
    <property type="component" value="Unassembled WGS sequence"/>
</dbReference>
<dbReference type="GO" id="GO:0071555">
    <property type="term" value="P:cell wall organization"/>
    <property type="evidence" value="ECO:0007669"/>
    <property type="project" value="UniProtKB-KW"/>
</dbReference>
<evidence type="ECO:0000256" key="1">
    <source>
        <dbReference type="ARBA" id="ARBA00022475"/>
    </source>
</evidence>
<accession>A0A6I3JGY0</accession>
<evidence type="ECO:0000256" key="6">
    <source>
        <dbReference type="ARBA" id="ARBA00023316"/>
    </source>
</evidence>
<evidence type="ECO:0000313" key="8">
    <source>
        <dbReference type="EMBL" id="MTB97431.1"/>
    </source>
</evidence>
<dbReference type="Gene3D" id="3.30.1490.480">
    <property type="entry name" value="Endolytic murein transglycosylase"/>
    <property type="match status" value="1"/>
</dbReference>
<sequence length="395" mass="42247">MSDPSHPSDPLVDERDPVVPVTSYQGGARRRRKRRNLPGCLAVLVALAIVAGGLYFGITRGISWVEDQFADPEDYAGPGRGNVSFEVVSGDSSAQICRNLKDEGVVASVQACLDAAGANPDSAGIQVGFYPLKKEMAASAAIDVLADPSNIVTNAVTIPEGLNTDQVVELLAENTDFAAAAFQRVLDQPEKIGLPEYAGGNPEGYLFPSTYSFGPNAEPVDMISAMVDRWRQAADEAGLEEAADRLGYTPHELMTIASLVEAEGRGDDMPKVARVIYNRVENPGNGITNGLLQIDAAVNYALDKSPIARLTMDEIESVADSPYNTYKQPGLPPGPIEAPGDAAIAAATTPADGPWLFYVTVNLETGETKFTESYDEFLSFSRELDEYCATQSDRC</sequence>
<evidence type="ECO:0000256" key="3">
    <source>
        <dbReference type="ARBA" id="ARBA00022989"/>
    </source>
</evidence>
<name>A0A6I3JGY0_9ACTN</name>
<comment type="function">
    <text evidence="7">Functions as a peptidoglycan terminase that cleaves nascent peptidoglycan strands endolytically to terminate their elongation.</text>
</comment>
<evidence type="ECO:0000313" key="9">
    <source>
        <dbReference type="Proteomes" id="UP000433406"/>
    </source>
</evidence>
<keyword evidence="4 7" id="KW-0472">Membrane</keyword>
<keyword evidence="1 7" id="KW-1003">Cell membrane</keyword>